<protein>
    <submittedName>
        <fullName evidence="8">DNA repair protein RadC</fullName>
    </submittedName>
</protein>
<evidence type="ECO:0000256" key="2">
    <source>
        <dbReference type="ARBA" id="ARBA00022723"/>
    </source>
</evidence>
<dbReference type="EMBL" id="CP045871">
    <property type="protein sequence ID" value="QGG79214.1"/>
    <property type="molecule type" value="Genomic_DNA"/>
</dbReference>
<dbReference type="PROSITE" id="PS01302">
    <property type="entry name" value="UPF0758"/>
    <property type="match status" value="1"/>
</dbReference>
<evidence type="ECO:0000256" key="4">
    <source>
        <dbReference type="ARBA" id="ARBA00022833"/>
    </source>
</evidence>
<evidence type="ECO:0000256" key="6">
    <source>
        <dbReference type="RuleBase" id="RU003797"/>
    </source>
</evidence>
<dbReference type="Proteomes" id="UP000388235">
    <property type="component" value="Chromosome"/>
</dbReference>
<dbReference type="PROSITE" id="PS50249">
    <property type="entry name" value="MPN"/>
    <property type="match status" value="1"/>
</dbReference>
<dbReference type="RefSeq" id="WP_153712718.1">
    <property type="nucleotide sequence ID" value="NZ_CP045871.1"/>
</dbReference>
<name>A0A5Q2Q8Q6_9GAMM</name>
<proteinExistence type="inferred from homology"/>
<dbReference type="Gene3D" id="3.40.140.10">
    <property type="entry name" value="Cytidine Deaminase, domain 2"/>
    <property type="match status" value="1"/>
</dbReference>
<keyword evidence="4" id="KW-0862">Zinc</keyword>
<sequence>MPRLQHFGPHSLTDAELARWVFGNAGPKQIPALRRCYLRQQWDASVPGINPAAMRRIQAWQHLARRWTQQHLQRRPLLADPAAAARYLVQTLAHRRVEVFVVLMLDSQLRLCETQELSRGSVREARVYPREVVRAILESGASSVVLAHNHPSGQTEASAADHALTECLAQVLTPLDVDLIDHFVVTRAWVTSIKFGTKTATGLELCS</sequence>
<keyword evidence="3" id="KW-0378">Hydrolase</keyword>
<dbReference type="KEGG" id="llp:GH975_01015"/>
<dbReference type="NCBIfam" id="TIGR00608">
    <property type="entry name" value="radc"/>
    <property type="match status" value="1"/>
</dbReference>
<dbReference type="InterPro" id="IPR020891">
    <property type="entry name" value="UPF0758_CS"/>
</dbReference>
<feature type="domain" description="MPN" evidence="7">
    <location>
        <begin position="77"/>
        <end position="207"/>
    </location>
</feature>
<keyword evidence="5" id="KW-0482">Metalloprotease</keyword>
<evidence type="ECO:0000256" key="3">
    <source>
        <dbReference type="ARBA" id="ARBA00022801"/>
    </source>
</evidence>
<evidence type="ECO:0000256" key="5">
    <source>
        <dbReference type="ARBA" id="ARBA00023049"/>
    </source>
</evidence>
<organism evidence="8 9">
    <name type="scientific">Litorivicinus lipolyticus</name>
    <dbReference type="NCBI Taxonomy" id="418701"/>
    <lineage>
        <taxon>Bacteria</taxon>
        <taxon>Pseudomonadati</taxon>
        <taxon>Pseudomonadota</taxon>
        <taxon>Gammaproteobacteria</taxon>
        <taxon>Oceanospirillales</taxon>
        <taxon>Litorivicinaceae</taxon>
        <taxon>Litorivicinus</taxon>
    </lineage>
</organism>
<comment type="similarity">
    <text evidence="6">Belongs to the UPF0758 family.</text>
</comment>
<dbReference type="OrthoDB" id="9804482at2"/>
<keyword evidence="1" id="KW-0645">Protease</keyword>
<evidence type="ECO:0000313" key="9">
    <source>
        <dbReference type="Proteomes" id="UP000388235"/>
    </source>
</evidence>
<dbReference type="InterPro" id="IPR001405">
    <property type="entry name" value="UPF0758"/>
</dbReference>
<dbReference type="GO" id="GO:0008237">
    <property type="term" value="F:metallopeptidase activity"/>
    <property type="evidence" value="ECO:0007669"/>
    <property type="project" value="UniProtKB-KW"/>
</dbReference>
<accession>A0A5Q2Q8Q6</accession>
<dbReference type="InterPro" id="IPR037518">
    <property type="entry name" value="MPN"/>
</dbReference>
<evidence type="ECO:0000259" key="7">
    <source>
        <dbReference type="PROSITE" id="PS50249"/>
    </source>
</evidence>
<dbReference type="GO" id="GO:0006508">
    <property type="term" value="P:proteolysis"/>
    <property type="evidence" value="ECO:0007669"/>
    <property type="project" value="UniProtKB-KW"/>
</dbReference>
<dbReference type="PANTHER" id="PTHR30471:SF3">
    <property type="entry name" value="UPF0758 PROTEIN YEES-RELATED"/>
    <property type="match status" value="1"/>
</dbReference>
<dbReference type="CDD" id="cd08071">
    <property type="entry name" value="MPN_DUF2466"/>
    <property type="match status" value="1"/>
</dbReference>
<keyword evidence="2" id="KW-0479">Metal-binding</keyword>
<dbReference type="InterPro" id="IPR025657">
    <property type="entry name" value="RadC_JAB"/>
</dbReference>
<gene>
    <name evidence="8" type="primary">radC</name>
    <name evidence="8" type="ORF">GH975_01015</name>
</gene>
<dbReference type="PANTHER" id="PTHR30471">
    <property type="entry name" value="DNA REPAIR PROTEIN RADC"/>
    <property type="match status" value="1"/>
</dbReference>
<dbReference type="Pfam" id="PF04002">
    <property type="entry name" value="RadC"/>
    <property type="match status" value="1"/>
</dbReference>
<keyword evidence="9" id="KW-1185">Reference proteome</keyword>
<evidence type="ECO:0000313" key="8">
    <source>
        <dbReference type="EMBL" id="QGG79214.1"/>
    </source>
</evidence>
<dbReference type="AlphaFoldDB" id="A0A5Q2Q8Q6"/>
<dbReference type="GO" id="GO:0046872">
    <property type="term" value="F:metal ion binding"/>
    <property type="evidence" value="ECO:0007669"/>
    <property type="project" value="UniProtKB-KW"/>
</dbReference>
<evidence type="ECO:0000256" key="1">
    <source>
        <dbReference type="ARBA" id="ARBA00022670"/>
    </source>
</evidence>
<reference evidence="8 9" key="1">
    <citation type="submission" date="2019-11" db="EMBL/GenBank/DDBJ databases">
        <authorList>
            <person name="Khan S.A."/>
            <person name="Jeon C.O."/>
            <person name="Chun B.H."/>
        </authorList>
    </citation>
    <scope>NUCLEOTIDE SEQUENCE [LARGE SCALE GENOMIC DNA]</scope>
    <source>
        <strain evidence="8 9">IMCC 1097</strain>
    </source>
</reference>